<protein>
    <recommendedName>
        <fullName evidence="4">ATPase BadF/BadG/BcrA/BcrD type domain-containing protein</fullName>
    </recommendedName>
</protein>
<dbReference type="SUPFAM" id="SSF53067">
    <property type="entry name" value="Actin-like ATPase domain"/>
    <property type="match status" value="1"/>
</dbReference>
<evidence type="ECO:0008006" key="4">
    <source>
        <dbReference type="Google" id="ProtNLM"/>
    </source>
</evidence>
<proteinExistence type="predicted"/>
<evidence type="ECO:0000256" key="1">
    <source>
        <dbReference type="SAM" id="MobiDB-lite"/>
    </source>
</evidence>
<dbReference type="Proteomes" id="UP000823851">
    <property type="component" value="Unassembled WGS sequence"/>
</dbReference>
<name>A0A9D2QZN0_9FIRM</name>
<dbReference type="Gene3D" id="3.30.420.40">
    <property type="match status" value="1"/>
</dbReference>
<feature type="region of interest" description="Disordered" evidence="1">
    <location>
        <begin position="62"/>
        <end position="81"/>
    </location>
</feature>
<organism evidence="2 3">
    <name type="scientific">Candidatus Eisenbergiella stercorigallinarum</name>
    <dbReference type="NCBI Taxonomy" id="2838557"/>
    <lineage>
        <taxon>Bacteria</taxon>
        <taxon>Bacillati</taxon>
        <taxon>Bacillota</taxon>
        <taxon>Clostridia</taxon>
        <taxon>Lachnospirales</taxon>
        <taxon>Lachnospiraceae</taxon>
        <taxon>Eisenbergiella</taxon>
    </lineage>
</organism>
<dbReference type="AlphaFoldDB" id="A0A9D2QZN0"/>
<dbReference type="EMBL" id="DWUW01000350">
    <property type="protein sequence ID" value="HJD32689.1"/>
    <property type="molecule type" value="Genomic_DNA"/>
</dbReference>
<reference evidence="2" key="1">
    <citation type="journal article" date="2021" name="PeerJ">
        <title>Extensive microbial diversity within the chicken gut microbiome revealed by metagenomics and culture.</title>
        <authorList>
            <person name="Gilroy R."/>
            <person name="Ravi A."/>
            <person name="Getino M."/>
            <person name="Pursley I."/>
            <person name="Horton D.L."/>
            <person name="Alikhan N.F."/>
            <person name="Baker D."/>
            <person name="Gharbi K."/>
            <person name="Hall N."/>
            <person name="Watson M."/>
            <person name="Adriaenssens E.M."/>
            <person name="Foster-Nyarko E."/>
            <person name="Jarju S."/>
            <person name="Secka A."/>
            <person name="Antonio M."/>
            <person name="Oren A."/>
            <person name="Chaudhuri R.R."/>
            <person name="La Ragione R."/>
            <person name="Hildebrand F."/>
            <person name="Pallen M.J."/>
        </authorList>
    </citation>
    <scope>NUCLEOTIDE SEQUENCE</scope>
    <source>
        <strain evidence="2">ChiHjej8B7-25341</strain>
    </source>
</reference>
<sequence length="136" mass="14829">MMKRKVGRFRLADRSFQASVAIPATSSYCFGVHRELLTDIGLYKQTIFQLQNISQVFLRNPSGQQPRNGETMETAASGALAERKGKSGKMYVMGIDSGSTSTDAVIMDKGQKIVASAVVRTGAALYALDKVERFSD</sequence>
<evidence type="ECO:0000313" key="3">
    <source>
        <dbReference type="Proteomes" id="UP000823851"/>
    </source>
</evidence>
<gene>
    <name evidence="2" type="ORF">H9912_12230</name>
</gene>
<dbReference type="InterPro" id="IPR043129">
    <property type="entry name" value="ATPase_NBD"/>
</dbReference>
<comment type="caution">
    <text evidence="2">The sequence shown here is derived from an EMBL/GenBank/DDBJ whole genome shotgun (WGS) entry which is preliminary data.</text>
</comment>
<accession>A0A9D2QZN0</accession>
<evidence type="ECO:0000313" key="2">
    <source>
        <dbReference type="EMBL" id="HJD32689.1"/>
    </source>
</evidence>
<reference evidence="2" key="2">
    <citation type="submission" date="2021-04" db="EMBL/GenBank/DDBJ databases">
        <authorList>
            <person name="Gilroy R."/>
        </authorList>
    </citation>
    <scope>NUCLEOTIDE SEQUENCE</scope>
    <source>
        <strain evidence="2">ChiHjej8B7-25341</strain>
    </source>
</reference>